<dbReference type="Proteomes" id="UP000321798">
    <property type="component" value="Unassembled WGS sequence"/>
</dbReference>
<dbReference type="AlphaFoldDB" id="A0A512PEL0"/>
<sequence length="545" mass="58168">MSGSSTERGAAAAQTPGATTVERRLVRGEPGEGGWAPVVATHGDPYVGAPPHPQGRTLAAFAHLSDLHLCDAESPARQEHLDHHGDPGAPYAGRLGIIGTYRPQEILTVQVAARALHALHRVDRAPVTGRPLDAVLVTGDVTDNAQRNELTWYDALMSGWTVSPRSGDERRSSWVGALTAGHWSTHVWHPDGAPAGEPTDRPTALFGYPRVPGLVEAARADLVSPGSPLPWHTVHGNHDALLQGTVAPDEALRARATGAARVVDLAPGQTPLVVLEAVAPLGPARYTDTPDSPTVPVPADPDRVFVEDGEFTARLRDPRDDDPRAGAVVARHGDAWARDVGEVRVIALDTVNPHGGWQGSVDDAQLTWLDEQLTAARGRYVIVTSHHPSWTLTNLYAPDGAPARHGAEAVLALLLRHPGVVAWCAGHVHAHSALRHTAPGPRGERGEGLWEITTASLVDWPQQLRVLELVREPGGTIALVGTVVDHDAPTTWDLCALDDTAQLGAISRALAVNDYRARRDPVRPALAAGRDGDRNAVWRLPDPHR</sequence>
<feature type="compositionally biased region" description="Basic and acidic residues" evidence="1">
    <location>
        <begin position="21"/>
        <end position="30"/>
    </location>
</feature>
<comment type="caution">
    <text evidence="3">The sequence shown here is derived from an EMBL/GenBank/DDBJ whole genome shotgun (WGS) entry which is preliminary data.</text>
</comment>
<dbReference type="SUPFAM" id="SSF56300">
    <property type="entry name" value="Metallo-dependent phosphatases"/>
    <property type="match status" value="1"/>
</dbReference>
<name>A0A512PEL0_9CELL</name>
<feature type="region of interest" description="Disordered" evidence="1">
    <location>
        <begin position="1"/>
        <end position="39"/>
    </location>
</feature>
<evidence type="ECO:0000259" key="2">
    <source>
        <dbReference type="Pfam" id="PF00149"/>
    </source>
</evidence>
<keyword evidence="4" id="KW-1185">Reference proteome</keyword>
<feature type="domain" description="Calcineurin-like phosphoesterase" evidence="2">
    <location>
        <begin position="229"/>
        <end position="430"/>
    </location>
</feature>
<dbReference type="InterPro" id="IPR042281">
    <property type="entry name" value="GpdQ_beta-strand"/>
</dbReference>
<protein>
    <submittedName>
        <fullName evidence="3">Metallophosphoesterase</fullName>
    </submittedName>
</protein>
<evidence type="ECO:0000313" key="4">
    <source>
        <dbReference type="Proteomes" id="UP000321798"/>
    </source>
</evidence>
<dbReference type="PANTHER" id="PTHR43143">
    <property type="entry name" value="METALLOPHOSPHOESTERASE, CALCINEURIN SUPERFAMILY"/>
    <property type="match status" value="1"/>
</dbReference>
<dbReference type="Pfam" id="PF00149">
    <property type="entry name" value="Metallophos"/>
    <property type="match status" value="1"/>
</dbReference>
<reference evidence="3 4" key="1">
    <citation type="submission" date="2019-07" db="EMBL/GenBank/DDBJ databases">
        <title>Whole genome shotgun sequence of Cellulomonas soli NBRC 109434.</title>
        <authorList>
            <person name="Hosoyama A."/>
            <person name="Uohara A."/>
            <person name="Ohji S."/>
            <person name="Ichikawa N."/>
        </authorList>
    </citation>
    <scope>NUCLEOTIDE SEQUENCE [LARGE SCALE GENOMIC DNA]</scope>
    <source>
        <strain evidence="3 4">NBRC 109434</strain>
    </source>
</reference>
<organism evidence="3 4">
    <name type="scientific">Cellulomonas soli</name>
    <dbReference type="NCBI Taxonomy" id="931535"/>
    <lineage>
        <taxon>Bacteria</taxon>
        <taxon>Bacillati</taxon>
        <taxon>Actinomycetota</taxon>
        <taxon>Actinomycetes</taxon>
        <taxon>Micrococcales</taxon>
        <taxon>Cellulomonadaceae</taxon>
        <taxon>Cellulomonas</taxon>
    </lineage>
</organism>
<gene>
    <name evidence="3" type="ORF">CSO01_22970</name>
</gene>
<dbReference type="InterPro" id="IPR029052">
    <property type="entry name" value="Metallo-depent_PP-like"/>
</dbReference>
<dbReference type="InterPro" id="IPR004843">
    <property type="entry name" value="Calcineurin-like_PHP"/>
</dbReference>
<evidence type="ECO:0000256" key="1">
    <source>
        <dbReference type="SAM" id="MobiDB-lite"/>
    </source>
</evidence>
<proteinExistence type="predicted"/>
<dbReference type="PANTHER" id="PTHR43143:SF4">
    <property type="entry name" value="CALCINEURIN-LIKE PHOSPHOESTERASE DOMAIN-CONTAINING PROTEIN"/>
    <property type="match status" value="1"/>
</dbReference>
<dbReference type="Gene3D" id="3.30.750.180">
    <property type="entry name" value="GpdQ, beta-strand dimerisation domain"/>
    <property type="match status" value="1"/>
</dbReference>
<dbReference type="RefSeq" id="WP_179561700.1">
    <property type="nucleotide sequence ID" value="NZ_BAABBJ010000007.1"/>
</dbReference>
<dbReference type="GO" id="GO:0016787">
    <property type="term" value="F:hydrolase activity"/>
    <property type="evidence" value="ECO:0007669"/>
    <property type="project" value="InterPro"/>
</dbReference>
<dbReference type="InterPro" id="IPR051918">
    <property type="entry name" value="STPP_CPPED1"/>
</dbReference>
<feature type="compositionally biased region" description="Low complexity" evidence="1">
    <location>
        <begin position="9"/>
        <end position="20"/>
    </location>
</feature>
<dbReference type="EMBL" id="BKAL01000007">
    <property type="protein sequence ID" value="GEP69582.1"/>
    <property type="molecule type" value="Genomic_DNA"/>
</dbReference>
<accession>A0A512PEL0</accession>
<evidence type="ECO:0000313" key="3">
    <source>
        <dbReference type="EMBL" id="GEP69582.1"/>
    </source>
</evidence>